<dbReference type="GO" id="GO:0005737">
    <property type="term" value="C:cytoplasm"/>
    <property type="evidence" value="ECO:0007669"/>
    <property type="project" value="TreeGrafter"/>
</dbReference>
<dbReference type="GO" id="GO:0006511">
    <property type="term" value="P:ubiquitin-dependent protein catabolic process"/>
    <property type="evidence" value="ECO:0007669"/>
    <property type="project" value="TreeGrafter"/>
</dbReference>
<dbReference type="GO" id="GO:0043130">
    <property type="term" value="F:ubiquitin binding"/>
    <property type="evidence" value="ECO:0007669"/>
    <property type="project" value="InterPro"/>
</dbReference>
<reference evidence="3" key="2">
    <citation type="submission" date="2014-06" db="EMBL/GenBank/DDBJ databases">
        <title>The complete genome of Blastobotrys (Arxula) adeninivorans LS3 - a yeast of biotechnological interest.</title>
        <authorList>
            <person name="Kunze G."/>
            <person name="Gaillardin C."/>
            <person name="Czernicka M."/>
            <person name="Durrens P."/>
            <person name="Martin T."/>
            <person name="Boer E."/>
            <person name="Gabaldon T."/>
            <person name="Cruz J."/>
            <person name="Talla E."/>
            <person name="Marck C."/>
            <person name="Goffeau A."/>
            <person name="Barbe V."/>
            <person name="Baret P."/>
            <person name="Baronian K."/>
            <person name="Beier S."/>
            <person name="Bleykasten C."/>
            <person name="Bode R."/>
            <person name="Casaregola S."/>
            <person name="Despons L."/>
            <person name="Fairhead C."/>
            <person name="Giersberg M."/>
            <person name="Gierski P."/>
            <person name="Hahnel U."/>
            <person name="Hartmann A."/>
            <person name="Jankowska D."/>
            <person name="Jubin C."/>
            <person name="Jung P."/>
            <person name="Lafontaine I."/>
            <person name="Leh-Louis V."/>
            <person name="Lemaire M."/>
            <person name="Marcet-Houben M."/>
            <person name="Mascher M."/>
            <person name="Morel G."/>
            <person name="Richard G.-F."/>
            <person name="Riechen J."/>
            <person name="Sacerdot C."/>
            <person name="Sarkar A."/>
            <person name="Savel G."/>
            <person name="Schacherer J."/>
            <person name="Sherman D."/>
            <person name="Straub M.-L."/>
            <person name="Stein N."/>
            <person name="Thierry A."/>
            <person name="Trautwein-Schult A."/>
            <person name="Westhof E."/>
            <person name="Worch S."/>
            <person name="Dujon B."/>
            <person name="Souciet J.-L."/>
            <person name="Wincker P."/>
            <person name="Scholz U."/>
            <person name="Neuveglise N."/>
        </authorList>
    </citation>
    <scope>NUCLEOTIDE SEQUENCE</scope>
    <source>
        <strain evidence="3">LS3</strain>
    </source>
</reference>
<evidence type="ECO:0000256" key="1">
    <source>
        <dbReference type="SAM" id="MobiDB-lite"/>
    </source>
</evidence>
<dbReference type="AlphaFoldDB" id="A0A060TDK5"/>
<evidence type="ECO:0000259" key="2">
    <source>
        <dbReference type="PROSITE" id="PS51140"/>
    </source>
</evidence>
<gene>
    <name evidence="3" type="ORF">GNLVRS02_ARAD1D07678g</name>
</gene>
<dbReference type="EMBL" id="HG937694">
    <property type="protein sequence ID" value="CDP37271.1"/>
    <property type="molecule type" value="Genomic_DNA"/>
</dbReference>
<reference evidence="3" key="1">
    <citation type="submission" date="2014-02" db="EMBL/GenBank/DDBJ databases">
        <authorList>
            <person name="Genoscope - CEA"/>
        </authorList>
    </citation>
    <scope>NUCLEOTIDE SEQUENCE</scope>
    <source>
        <strain evidence="3">LS3</strain>
    </source>
</reference>
<dbReference type="Gene3D" id="1.10.8.10">
    <property type="entry name" value="DNA helicase RuvA subunit, C-terminal domain"/>
    <property type="match status" value="1"/>
</dbReference>
<feature type="region of interest" description="Disordered" evidence="1">
    <location>
        <begin position="1"/>
        <end position="64"/>
    </location>
</feature>
<feature type="region of interest" description="Disordered" evidence="1">
    <location>
        <begin position="223"/>
        <end position="357"/>
    </location>
</feature>
<feature type="region of interest" description="Disordered" evidence="1">
    <location>
        <begin position="114"/>
        <end position="134"/>
    </location>
</feature>
<feature type="compositionally biased region" description="Pro residues" evidence="1">
    <location>
        <begin position="53"/>
        <end position="62"/>
    </location>
</feature>
<feature type="compositionally biased region" description="Pro residues" evidence="1">
    <location>
        <begin position="290"/>
        <end position="299"/>
    </location>
</feature>
<feature type="compositionally biased region" description="Basic and acidic residues" evidence="1">
    <location>
        <begin position="172"/>
        <end position="187"/>
    </location>
</feature>
<dbReference type="PANTHER" id="PTHR16461">
    <property type="entry name" value="TOLL-INTERACTING PROTEIN"/>
    <property type="match status" value="1"/>
</dbReference>
<feature type="region of interest" description="Disordered" evidence="1">
    <location>
        <begin position="147"/>
        <end position="191"/>
    </location>
</feature>
<protein>
    <submittedName>
        <fullName evidence="3">ARAD1D07678p</fullName>
    </submittedName>
</protein>
<evidence type="ECO:0000313" key="3">
    <source>
        <dbReference type="EMBL" id="CDP37271.1"/>
    </source>
</evidence>
<organism evidence="3">
    <name type="scientific">Blastobotrys adeninivorans</name>
    <name type="common">Yeast</name>
    <name type="synonym">Arxula adeninivorans</name>
    <dbReference type="NCBI Taxonomy" id="409370"/>
    <lineage>
        <taxon>Eukaryota</taxon>
        <taxon>Fungi</taxon>
        <taxon>Dikarya</taxon>
        <taxon>Ascomycota</taxon>
        <taxon>Saccharomycotina</taxon>
        <taxon>Dipodascomycetes</taxon>
        <taxon>Dipodascales</taxon>
        <taxon>Trichomonascaceae</taxon>
        <taxon>Blastobotrys</taxon>
    </lineage>
</organism>
<dbReference type="InterPro" id="IPR009060">
    <property type="entry name" value="UBA-like_sf"/>
</dbReference>
<dbReference type="GO" id="GO:0031624">
    <property type="term" value="F:ubiquitin conjugating enzyme binding"/>
    <property type="evidence" value="ECO:0007669"/>
    <property type="project" value="TreeGrafter"/>
</dbReference>
<dbReference type="PhylomeDB" id="A0A060TDK5"/>
<dbReference type="SUPFAM" id="SSF46934">
    <property type="entry name" value="UBA-like"/>
    <property type="match status" value="1"/>
</dbReference>
<dbReference type="PANTHER" id="PTHR16461:SF5">
    <property type="entry name" value="TOLL-INTERACTING PROTEIN"/>
    <property type="match status" value="1"/>
</dbReference>
<dbReference type="FunFam" id="1.10.8.10:FF:000064">
    <property type="entry name" value="Similar to CUE domain-containing protein"/>
    <property type="match status" value="1"/>
</dbReference>
<feature type="compositionally biased region" description="Basic and acidic residues" evidence="1">
    <location>
        <begin position="320"/>
        <end position="329"/>
    </location>
</feature>
<dbReference type="PROSITE" id="PS51140">
    <property type="entry name" value="CUE"/>
    <property type="match status" value="1"/>
</dbReference>
<sequence>MTEKEELKQSEPIPEPTYDNKKDTDVDVVEEMEAQQAKEDADKAKGGDDTTETPPPRPPRPLHPFVQAEQTLKEAFPNVDASVIRAVLVASSGNLENASNGLLAMNDPDFDPNSVVFESASRTSSGTGGRNEAQIREDERLARQLAQQYGTPSQRRQRPTVPERNSSRRVWNQREQRYEEEPERSFFDDELPEIQKNLQKGFNETKDKVSNWVMNLKKRIDENASNASGSSSGTGGSRMFGALGDSNNNDSGPQHYGYGSRRGYDRDPDEITDDFRGVSLRNNEDDLYDNPPPPPPKPMRPGHAPAVSALGDSVAVSSKSKWEPLKASEGESEEKDPFFIGSDDEDEDEDKSKTDKK</sequence>
<feature type="domain" description="CUE" evidence="2">
    <location>
        <begin position="64"/>
        <end position="107"/>
    </location>
</feature>
<name>A0A060TDK5_BLAAD</name>
<dbReference type="Pfam" id="PF02845">
    <property type="entry name" value="CUE"/>
    <property type="match status" value="1"/>
</dbReference>
<feature type="compositionally biased region" description="Basic and acidic residues" evidence="1">
    <location>
        <begin position="36"/>
        <end position="48"/>
    </location>
</feature>
<accession>A0A060TDK5</accession>
<dbReference type="SMART" id="SM00546">
    <property type="entry name" value="CUE"/>
    <property type="match status" value="1"/>
</dbReference>
<dbReference type="InterPro" id="IPR003892">
    <property type="entry name" value="CUE"/>
</dbReference>
<proteinExistence type="predicted"/>